<reference evidence="2" key="1">
    <citation type="journal article" date="2019" name="Int. J. Syst. Evol. Microbiol.">
        <title>The Global Catalogue of Microorganisms (GCM) 10K type strain sequencing project: providing services to taxonomists for standard genome sequencing and annotation.</title>
        <authorList>
            <consortium name="The Broad Institute Genomics Platform"/>
            <consortium name="The Broad Institute Genome Sequencing Center for Infectious Disease"/>
            <person name="Wu L."/>
            <person name="Ma J."/>
        </authorList>
    </citation>
    <scope>NUCLEOTIDE SEQUENCE [LARGE SCALE GENOMIC DNA]</scope>
    <source>
        <strain evidence="2">CCUG 53252</strain>
    </source>
</reference>
<keyword evidence="2" id="KW-1185">Reference proteome</keyword>
<dbReference type="Gene3D" id="1.10.10.60">
    <property type="entry name" value="Homeodomain-like"/>
    <property type="match status" value="1"/>
</dbReference>
<comment type="caution">
    <text evidence="1">The sequence shown here is derived from an EMBL/GenBank/DDBJ whole genome shotgun (WGS) entry which is preliminary data.</text>
</comment>
<accession>A0ABV7ZL76</accession>
<dbReference type="RefSeq" id="WP_290291730.1">
    <property type="nucleotide sequence ID" value="NZ_CP047211.1"/>
</dbReference>
<name>A0ABV7ZL76_9CORY</name>
<dbReference type="EMBL" id="JBHRZN010000001">
    <property type="protein sequence ID" value="MFC3848891.1"/>
    <property type="molecule type" value="Genomic_DNA"/>
</dbReference>
<sequence length="78" mass="8468">MTTNDDMRDAKTAAIEAVKDRTERLDQVQIVANAAIAALSRERAEAVRKALEAGVGVTELARELGVSRGRVYQLRDGV</sequence>
<proteinExistence type="predicted"/>
<gene>
    <name evidence="1" type="ORF">ACFORJ_01740</name>
</gene>
<evidence type="ECO:0000313" key="2">
    <source>
        <dbReference type="Proteomes" id="UP001595751"/>
    </source>
</evidence>
<evidence type="ECO:0000313" key="1">
    <source>
        <dbReference type="EMBL" id="MFC3848891.1"/>
    </source>
</evidence>
<dbReference type="Proteomes" id="UP001595751">
    <property type="component" value="Unassembled WGS sequence"/>
</dbReference>
<protein>
    <submittedName>
        <fullName evidence="1">Helix-turn-helix domain-containing protein</fullName>
    </submittedName>
</protein>
<dbReference type="Pfam" id="PF13384">
    <property type="entry name" value="HTH_23"/>
    <property type="match status" value="1"/>
</dbReference>
<organism evidence="1 2">
    <name type="scientific">Corynebacterium hansenii</name>
    <dbReference type="NCBI Taxonomy" id="394964"/>
    <lineage>
        <taxon>Bacteria</taxon>
        <taxon>Bacillati</taxon>
        <taxon>Actinomycetota</taxon>
        <taxon>Actinomycetes</taxon>
        <taxon>Mycobacteriales</taxon>
        <taxon>Corynebacteriaceae</taxon>
        <taxon>Corynebacterium</taxon>
    </lineage>
</organism>